<dbReference type="RefSeq" id="WP_072962337.1">
    <property type="nucleotide sequence ID" value="NZ_FQUH01000021.1"/>
</dbReference>
<protein>
    <submittedName>
        <fullName evidence="3">ComF family protein</fullName>
    </submittedName>
</protein>
<feature type="domain" description="Phosphoribosyltransferase" evidence="2">
    <location>
        <begin position="138"/>
        <end position="229"/>
    </location>
</feature>
<gene>
    <name evidence="3" type="ORF">SAMN02745781_03556</name>
</gene>
<dbReference type="CDD" id="cd06223">
    <property type="entry name" value="PRTases_typeI"/>
    <property type="match status" value="1"/>
</dbReference>
<proteinExistence type="inferred from homology"/>
<evidence type="ECO:0000256" key="1">
    <source>
        <dbReference type="ARBA" id="ARBA00008007"/>
    </source>
</evidence>
<dbReference type="PANTHER" id="PTHR47505:SF1">
    <property type="entry name" value="DNA UTILIZATION PROTEIN YHGH"/>
    <property type="match status" value="1"/>
</dbReference>
<dbReference type="EMBL" id="FQUH01000021">
    <property type="protein sequence ID" value="SHF94235.1"/>
    <property type="molecule type" value="Genomic_DNA"/>
</dbReference>
<accession>A0A1M5FRT6</accession>
<dbReference type="Pfam" id="PF00156">
    <property type="entry name" value="Pribosyltran"/>
    <property type="match status" value="1"/>
</dbReference>
<keyword evidence="4" id="KW-1185">Reference proteome</keyword>
<evidence type="ECO:0000313" key="4">
    <source>
        <dbReference type="Proteomes" id="UP000184159"/>
    </source>
</evidence>
<dbReference type="Proteomes" id="UP000184159">
    <property type="component" value="Unassembled WGS sequence"/>
</dbReference>
<name>A0A1M5FRT6_VIBGA</name>
<evidence type="ECO:0000313" key="3">
    <source>
        <dbReference type="EMBL" id="SHF94235.1"/>
    </source>
</evidence>
<dbReference type="AlphaFoldDB" id="A0A1M5FRT6"/>
<dbReference type="InterPro" id="IPR029057">
    <property type="entry name" value="PRTase-like"/>
</dbReference>
<dbReference type="Gene3D" id="3.40.50.2020">
    <property type="match status" value="1"/>
</dbReference>
<sequence length="233" mass="26850">MLLQRIQHSFRHHIPRLCALCELPLTNQEHHWCASCLTYFQSTPRCTRCGLSMPFPTGRCGTCLQSPPLWNALYCLGDYAYPLAPMIHQIKYGRQFWHIPPLAALLAQVIPSPAPLLLPVPLHWRRYLYRGFNQSDLLAHHLSQALAVSYQTKLLQRTRSTPPQEGLHKNEREQNLRKAFMLRNRPSTNHIAIVDDVVTTGSTISQLCQLLLEVGVEYIDIYCLCRTPEYHNQ</sequence>
<dbReference type="InterPro" id="IPR000836">
    <property type="entry name" value="PRTase_dom"/>
</dbReference>
<dbReference type="PANTHER" id="PTHR47505">
    <property type="entry name" value="DNA UTILIZATION PROTEIN YHGH"/>
    <property type="match status" value="1"/>
</dbReference>
<evidence type="ECO:0000259" key="2">
    <source>
        <dbReference type="Pfam" id="PF00156"/>
    </source>
</evidence>
<reference evidence="4" key="1">
    <citation type="submission" date="2016-11" db="EMBL/GenBank/DDBJ databases">
        <authorList>
            <person name="Varghese N."/>
            <person name="Submissions S."/>
        </authorList>
    </citation>
    <scope>NUCLEOTIDE SEQUENCE [LARGE SCALE GENOMIC DNA]</scope>
    <source>
        <strain evidence="4">DSM 21264</strain>
    </source>
</reference>
<comment type="similarity">
    <text evidence="1">Belongs to the ComF/GntX family.</text>
</comment>
<dbReference type="SUPFAM" id="SSF53271">
    <property type="entry name" value="PRTase-like"/>
    <property type="match status" value="1"/>
</dbReference>
<dbReference type="InterPro" id="IPR051910">
    <property type="entry name" value="ComF/GntX_DNA_util-trans"/>
</dbReference>
<organism evidence="3 4">
    <name type="scientific">Vibrio gazogenes DSM 21264 = NBRC 103151</name>
    <dbReference type="NCBI Taxonomy" id="1123492"/>
    <lineage>
        <taxon>Bacteria</taxon>
        <taxon>Pseudomonadati</taxon>
        <taxon>Pseudomonadota</taxon>
        <taxon>Gammaproteobacteria</taxon>
        <taxon>Vibrionales</taxon>
        <taxon>Vibrionaceae</taxon>
        <taxon>Vibrio</taxon>
    </lineage>
</organism>